<dbReference type="InterPro" id="IPR038508">
    <property type="entry name" value="ArfGAP_dom_sf"/>
</dbReference>
<keyword evidence="3 5" id="KW-0863">Zinc-finger</keyword>
<evidence type="ECO:0000256" key="1">
    <source>
        <dbReference type="ARBA" id="ARBA00022723"/>
    </source>
</evidence>
<evidence type="ECO:0000313" key="9">
    <source>
        <dbReference type="Proteomes" id="UP001059596"/>
    </source>
</evidence>
<dbReference type="Gene3D" id="1.10.220.150">
    <property type="entry name" value="Arf GTPase activating protein"/>
    <property type="match status" value="1"/>
</dbReference>
<dbReference type="SUPFAM" id="SSF57863">
    <property type="entry name" value="ArfGap/RecO-like zinc finger"/>
    <property type="match status" value="1"/>
</dbReference>
<feature type="region of interest" description="Disordered" evidence="6">
    <location>
        <begin position="38"/>
        <end position="112"/>
    </location>
</feature>
<accession>A0A9Q0BKD9</accession>
<keyword evidence="1" id="KW-0479">Metal-binding</keyword>
<dbReference type="Pfam" id="PF01412">
    <property type="entry name" value="ArfGap"/>
    <property type="match status" value="1"/>
</dbReference>
<organism evidence="8 9">
    <name type="scientific">Drosophila gunungcola</name>
    <name type="common">fruit fly</name>
    <dbReference type="NCBI Taxonomy" id="103775"/>
    <lineage>
        <taxon>Eukaryota</taxon>
        <taxon>Metazoa</taxon>
        <taxon>Ecdysozoa</taxon>
        <taxon>Arthropoda</taxon>
        <taxon>Hexapoda</taxon>
        <taxon>Insecta</taxon>
        <taxon>Pterygota</taxon>
        <taxon>Neoptera</taxon>
        <taxon>Endopterygota</taxon>
        <taxon>Diptera</taxon>
        <taxon>Brachycera</taxon>
        <taxon>Muscomorpha</taxon>
        <taxon>Ephydroidea</taxon>
        <taxon>Drosophilidae</taxon>
        <taxon>Drosophila</taxon>
        <taxon>Sophophora</taxon>
    </lineage>
</organism>
<keyword evidence="9" id="KW-1185">Reference proteome</keyword>
<name>A0A9Q0BKD9_9MUSC</name>
<dbReference type="AlphaFoldDB" id="A0A9Q0BKD9"/>
<protein>
    <recommendedName>
        <fullName evidence="7">Arf-GAP domain-containing protein</fullName>
    </recommendedName>
</protein>
<dbReference type="GO" id="GO:0008270">
    <property type="term" value="F:zinc ion binding"/>
    <property type="evidence" value="ECO:0007669"/>
    <property type="project" value="UniProtKB-KW"/>
</dbReference>
<keyword evidence="2" id="KW-0677">Repeat</keyword>
<reference evidence="8" key="1">
    <citation type="journal article" date="2023" name="Genome Biol. Evol.">
        <title>Long-read-based Genome Assembly of Drosophila gunungcola Reveals Fewer Chemosensory Genes in Flower-breeding Species.</title>
        <authorList>
            <person name="Negi A."/>
            <person name="Liao B.Y."/>
            <person name="Yeh S.D."/>
        </authorList>
    </citation>
    <scope>NUCLEOTIDE SEQUENCE</scope>
    <source>
        <strain evidence="8">Sukarami</strain>
    </source>
</reference>
<sequence>MRNGKSGKIQFVYVYNGTAPHAASSYRTAVAPFAPYAAERTTHHPLPPPDLQEQLPSDTEQLAGTDQDQEEEEESEEERAGSGPSIKPLIGTATTTTPEAVQKAAASASKGAKETETMAVVRKKQDDKYLLALRELVASGSGGNRQCFDCGQKGPTYVNMTIGSFVCTRCSGVL</sequence>
<dbReference type="GO" id="GO:0005737">
    <property type="term" value="C:cytoplasm"/>
    <property type="evidence" value="ECO:0007669"/>
    <property type="project" value="TreeGrafter"/>
</dbReference>
<dbReference type="Proteomes" id="UP001059596">
    <property type="component" value="Unassembled WGS sequence"/>
</dbReference>
<dbReference type="PANTHER" id="PTHR46134">
    <property type="entry name" value="DRONGO, ISOFORM F"/>
    <property type="match status" value="1"/>
</dbReference>
<dbReference type="InterPro" id="IPR001164">
    <property type="entry name" value="ArfGAP_dom"/>
</dbReference>
<comment type="caution">
    <text evidence="8">The sequence shown here is derived from an EMBL/GenBank/DDBJ whole genome shotgun (WGS) entry which is preliminary data.</text>
</comment>
<evidence type="ECO:0000259" key="7">
    <source>
        <dbReference type="PROSITE" id="PS50115"/>
    </source>
</evidence>
<keyword evidence="4" id="KW-0862">Zinc</keyword>
<proteinExistence type="predicted"/>
<evidence type="ECO:0000256" key="2">
    <source>
        <dbReference type="ARBA" id="ARBA00022737"/>
    </source>
</evidence>
<dbReference type="PRINTS" id="PR00405">
    <property type="entry name" value="REVINTRACTNG"/>
</dbReference>
<dbReference type="PANTHER" id="PTHR46134:SF3">
    <property type="entry name" value="ARFGAP WITH FG REPEATS 1"/>
    <property type="match status" value="1"/>
</dbReference>
<feature type="domain" description="Arf-GAP" evidence="7">
    <location>
        <begin position="127"/>
        <end position="174"/>
    </location>
</feature>
<feature type="compositionally biased region" description="Polar residues" evidence="6">
    <location>
        <begin position="57"/>
        <end position="66"/>
    </location>
</feature>
<evidence type="ECO:0000256" key="4">
    <source>
        <dbReference type="ARBA" id="ARBA00022833"/>
    </source>
</evidence>
<feature type="compositionally biased region" description="Acidic residues" evidence="6">
    <location>
        <begin position="67"/>
        <end position="77"/>
    </location>
</feature>
<dbReference type="EMBL" id="JAMKOV010000038">
    <property type="protein sequence ID" value="KAI8035407.1"/>
    <property type="molecule type" value="Genomic_DNA"/>
</dbReference>
<evidence type="ECO:0000313" key="8">
    <source>
        <dbReference type="EMBL" id="KAI8035407.1"/>
    </source>
</evidence>
<dbReference type="GO" id="GO:0005096">
    <property type="term" value="F:GTPase activator activity"/>
    <property type="evidence" value="ECO:0007669"/>
    <property type="project" value="InterPro"/>
</dbReference>
<dbReference type="InterPro" id="IPR052248">
    <property type="entry name" value="Arf-GAP_FG-repeat_protein"/>
</dbReference>
<evidence type="ECO:0000256" key="5">
    <source>
        <dbReference type="PROSITE-ProRule" id="PRU00288"/>
    </source>
</evidence>
<evidence type="ECO:0000256" key="3">
    <source>
        <dbReference type="ARBA" id="ARBA00022771"/>
    </source>
</evidence>
<gene>
    <name evidence="8" type="ORF">M5D96_011850</name>
</gene>
<dbReference type="GO" id="GO:0016020">
    <property type="term" value="C:membrane"/>
    <property type="evidence" value="ECO:0007669"/>
    <property type="project" value="TreeGrafter"/>
</dbReference>
<dbReference type="PROSITE" id="PS50115">
    <property type="entry name" value="ARFGAP"/>
    <property type="match status" value="1"/>
</dbReference>
<dbReference type="InterPro" id="IPR037278">
    <property type="entry name" value="ARFGAP/RecO"/>
</dbReference>
<evidence type="ECO:0000256" key="6">
    <source>
        <dbReference type="SAM" id="MobiDB-lite"/>
    </source>
</evidence>